<evidence type="ECO:0000313" key="2">
    <source>
        <dbReference type="Proteomes" id="UP000014629"/>
    </source>
</evidence>
<protein>
    <submittedName>
        <fullName evidence="1">Uncharacterized protein</fullName>
    </submittedName>
</protein>
<accession>S4AW57</accession>
<comment type="caution">
    <text evidence="1">The sequence shown here is derived from an EMBL/GenBank/DDBJ whole genome shotgun (WGS) entry which is preliminary data.</text>
</comment>
<organism evidence="1 2">
    <name type="scientific">Streptomyces aurantiacus JA 4570</name>
    <dbReference type="NCBI Taxonomy" id="1286094"/>
    <lineage>
        <taxon>Bacteria</taxon>
        <taxon>Bacillati</taxon>
        <taxon>Actinomycetota</taxon>
        <taxon>Actinomycetes</taxon>
        <taxon>Kitasatosporales</taxon>
        <taxon>Streptomycetaceae</taxon>
        <taxon>Streptomyces</taxon>
        <taxon>Streptomyces aurantiacus group</taxon>
    </lineage>
</organism>
<reference evidence="1 2" key="1">
    <citation type="submission" date="2013-02" db="EMBL/GenBank/DDBJ databases">
        <title>Draft Genome Sequence of Streptomyces aurantiacus, Which Produces Setomimycin.</title>
        <authorList>
            <person name="Gruening B.A."/>
            <person name="Praeg A."/>
            <person name="Erxleben A."/>
            <person name="Guenther S."/>
            <person name="Mueller M."/>
        </authorList>
    </citation>
    <scope>NUCLEOTIDE SEQUENCE [LARGE SCALE GENOMIC DNA]</scope>
    <source>
        <strain evidence="1 2">JA 4570</strain>
    </source>
</reference>
<proteinExistence type="predicted"/>
<evidence type="ECO:0000313" key="1">
    <source>
        <dbReference type="EMBL" id="EPH45687.1"/>
    </source>
</evidence>
<dbReference type="AlphaFoldDB" id="S4AW57"/>
<gene>
    <name evidence="1" type="ORF">STRAU_1268</name>
</gene>
<keyword evidence="2" id="KW-1185">Reference proteome</keyword>
<dbReference type="Proteomes" id="UP000014629">
    <property type="component" value="Unassembled WGS sequence"/>
</dbReference>
<dbReference type="PATRIC" id="fig|1286094.4.peg.1248"/>
<sequence>MIRRSRHGSHPRDEFRCSQGRCCSIVDVSHRQMPCKQTCLSP</sequence>
<dbReference type="EMBL" id="AOPZ01000049">
    <property type="protein sequence ID" value="EPH45687.1"/>
    <property type="molecule type" value="Genomic_DNA"/>
</dbReference>
<name>S4AW57_9ACTN</name>